<accession>A0ABP0N635</accession>
<keyword evidence="6" id="KW-0862">Zinc</keyword>
<evidence type="ECO:0000256" key="6">
    <source>
        <dbReference type="ARBA" id="ARBA00022833"/>
    </source>
</evidence>
<evidence type="ECO:0000313" key="10">
    <source>
        <dbReference type="EMBL" id="CAK9058352.1"/>
    </source>
</evidence>
<proteinExistence type="inferred from homology"/>
<dbReference type="Pfam" id="PF00899">
    <property type="entry name" value="ThiF"/>
    <property type="match status" value="1"/>
</dbReference>
<evidence type="ECO:0000313" key="11">
    <source>
        <dbReference type="Proteomes" id="UP001642464"/>
    </source>
</evidence>
<dbReference type="EMBL" id="CAXAMM010026180">
    <property type="protein sequence ID" value="CAK9058352.1"/>
    <property type="molecule type" value="Genomic_DNA"/>
</dbReference>
<dbReference type="PANTHER" id="PTHR10953:SF9">
    <property type="entry name" value="UBIQUITIN-LIKE MODIFIER-ACTIVATING ENZYME 5"/>
    <property type="match status" value="1"/>
</dbReference>
<protein>
    <recommendedName>
        <fullName evidence="2">Ubiquitin-like modifier-activating enzyme 5</fullName>
    </recommendedName>
</protein>
<comment type="caution">
    <text evidence="10">The sequence shown here is derived from an EMBL/GenBank/DDBJ whole genome shotgun (WGS) entry which is preliminary data.</text>
</comment>
<reference evidence="10 11" key="1">
    <citation type="submission" date="2024-02" db="EMBL/GenBank/DDBJ databases">
        <authorList>
            <person name="Chen Y."/>
            <person name="Shah S."/>
            <person name="Dougan E. K."/>
            <person name="Thang M."/>
            <person name="Chan C."/>
        </authorList>
    </citation>
    <scope>NUCLEOTIDE SEQUENCE [LARGE SCALE GENOMIC DNA]</scope>
</reference>
<gene>
    <name evidence="10" type="ORF">SCF082_LOCUS31129</name>
</gene>
<keyword evidence="5" id="KW-0833">Ubl conjugation pathway</keyword>
<evidence type="ECO:0000256" key="4">
    <source>
        <dbReference type="ARBA" id="ARBA00022741"/>
    </source>
</evidence>
<evidence type="ECO:0000256" key="5">
    <source>
        <dbReference type="ARBA" id="ARBA00022786"/>
    </source>
</evidence>
<comment type="similarity">
    <text evidence="1">Belongs to the ubiquitin-activating E1 family. UBA5 subfamily.</text>
</comment>
<dbReference type="CDD" id="cd00757">
    <property type="entry name" value="ThiF_MoeB_HesA_family"/>
    <property type="match status" value="1"/>
</dbReference>
<organism evidence="10 11">
    <name type="scientific">Durusdinium trenchii</name>
    <dbReference type="NCBI Taxonomy" id="1381693"/>
    <lineage>
        <taxon>Eukaryota</taxon>
        <taxon>Sar</taxon>
        <taxon>Alveolata</taxon>
        <taxon>Dinophyceae</taxon>
        <taxon>Suessiales</taxon>
        <taxon>Symbiodiniaceae</taxon>
        <taxon>Durusdinium</taxon>
    </lineage>
</organism>
<keyword evidence="11" id="KW-1185">Reference proteome</keyword>
<dbReference type="Proteomes" id="UP001642464">
    <property type="component" value="Unassembled WGS sequence"/>
</dbReference>
<evidence type="ECO:0000256" key="2">
    <source>
        <dbReference type="ARBA" id="ARBA00016279"/>
    </source>
</evidence>
<keyword evidence="4" id="KW-0547">Nucleotide-binding</keyword>
<sequence length="561" mass="60761">MGWEWQGKGYGYTGPQEPSDWGSFPSMSKGYFDYPADYGKGDDYSSHRTYAKGPMGPTGPMLGPKGPTKGPKGPPMGPGHFKGSPPGKGPMGPSWPGTFDGRMSQSVRPKGYGYDSYDGYQLRPKGESKGAPKGKPVGGGHEIPPPPKPVKISDVEQWRSAGKAKGEAKGAARAAGKANSNVANQKVKEEKKKVGSPHWKPKNGTSAATREKIKEMSAEVRDDNPYSRLMALKRMGVVEEYEKIRTFSVLIVGIGGVGSVVAEMLTRCGIGKLLLFDYDKVELANMNRLFYRPEQSGLSKVEASLQTLQAINPDVEFETFNVNITSTENYGILLERIEHGGLEKQRVDLVLSCVDNYAARMTINQACNELGQMWLESGVSENAVSGHIQTMIPGRYACFECAPPAVVASGGDEHAIKREGVCAASLPTTMGITAGLLAQATLKHLLKFGTVSNFLGYDALGDFFPSYGMAPNLECGNRHCRLRQAEWKEKPEEMMQRYGLKEETTTEDTAVAELHPDNEWGIVVEESSEGVAQEALKEEVVDTQGASVTDLMASLKSLGAQ</sequence>
<feature type="compositionally biased region" description="Low complexity" evidence="8">
    <location>
        <begin position="52"/>
        <end position="71"/>
    </location>
</feature>
<keyword evidence="7" id="KW-0067">ATP-binding</keyword>
<dbReference type="InterPro" id="IPR035985">
    <property type="entry name" value="Ubiquitin-activating_enz"/>
</dbReference>
<dbReference type="PANTHER" id="PTHR10953">
    <property type="entry name" value="UBIQUITIN-ACTIVATING ENZYME E1"/>
    <property type="match status" value="1"/>
</dbReference>
<feature type="domain" description="THIF-type NAD/FAD binding fold" evidence="9">
    <location>
        <begin position="226"/>
        <end position="469"/>
    </location>
</feature>
<evidence type="ECO:0000259" key="9">
    <source>
        <dbReference type="Pfam" id="PF00899"/>
    </source>
</evidence>
<dbReference type="InterPro" id="IPR000594">
    <property type="entry name" value="ThiF_NAD_FAD-bd"/>
</dbReference>
<evidence type="ECO:0000256" key="7">
    <source>
        <dbReference type="ARBA" id="ARBA00022840"/>
    </source>
</evidence>
<dbReference type="InterPro" id="IPR045886">
    <property type="entry name" value="ThiF/MoeB/HesA"/>
</dbReference>
<name>A0ABP0N635_9DINO</name>
<dbReference type="Gene3D" id="3.40.50.720">
    <property type="entry name" value="NAD(P)-binding Rossmann-like Domain"/>
    <property type="match status" value="1"/>
</dbReference>
<dbReference type="SUPFAM" id="SSF69572">
    <property type="entry name" value="Activating enzymes of the ubiquitin-like proteins"/>
    <property type="match status" value="1"/>
</dbReference>
<evidence type="ECO:0000256" key="1">
    <source>
        <dbReference type="ARBA" id="ARBA00005339"/>
    </source>
</evidence>
<keyword evidence="3" id="KW-0479">Metal-binding</keyword>
<evidence type="ECO:0000256" key="3">
    <source>
        <dbReference type="ARBA" id="ARBA00022723"/>
    </source>
</evidence>
<feature type="region of interest" description="Disordered" evidence="8">
    <location>
        <begin position="49"/>
        <end position="211"/>
    </location>
</feature>
<evidence type="ECO:0000256" key="8">
    <source>
        <dbReference type="SAM" id="MobiDB-lite"/>
    </source>
</evidence>
<feature type="compositionally biased region" description="Low complexity" evidence="8">
    <location>
        <begin position="78"/>
        <end position="97"/>
    </location>
</feature>